<evidence type="ECO:0000259" key="2">
    <source>
        <dbReference type="Pfam" id="PF01248"/>
    </source>
</evidence>
<dbReference type="SUPFAM" id="SSF55315">
    <property type="entry name" value="L30e-like"/>
    <property type="match status" value="1"/>
</dbReference>
<reference evidence="5 6" key="2">
    <citation type="submission" date="2025-04" db="UniProtKB">
        <authorList>
            <consortium name="RefSeq"/>
        </authorList>
    </citation>
    <scope>IDENTIFICATION</scope>
    <source>
        <strain evidence="5 6">Aabys</strain>
    </source>
</reference>
<name>A0A1I8MHW6_MUSDO</name>
<evidence type="ECO:0000313" key="3">
    <source>
        <dbReference type="EnsemblMetazoa" id="MDOA005062-PA"/>
    </source>
</evidence>
<reference evidence="3" key="1">
    <citation type="submission" date="2020-05" db="UniProtKB">
        <authorList>
            <consortium name="EnsemblMetazoa"/>
        </authorList>
    </citation>
    <scope>IDENTIFICATION</scope>
    <source>
        <strain evidence="3">Aabys</strain>
    </source>
</reference>
<dbReference type="AlphaFoldDB" id="A0A1I8MHW6"/>
<dbReference type="Pfam" id="PF01248">
    <property type="entry name" value="Ribosomal_L7Ae"/>
    <property type="match status" value="1"/>
</dbReference>
<keyword evidence="4" id="KW-1185">Reference proteome</keyword>
<dbReference type="OrthoDB" id="263617at2759"/>
<dbReference type="GO" id="GO:0043021">
    <property type="term" value="F:ribonucleoprotein complex binding"/>
    <property type="evidence" value="ECO:0007669"/>
    <property type="project" value="TreeGrafter"/>
</dbReference>
<feature type="coiled-coil region" evidence="1">
    <location>
        <begin position="280"/>
        <end position="307"/>
    </location>
</feature>
<protein>
    <submittedName>
        <fullName evidence="5 6">Selenocysteine insertion sequence-binding protein 2</fullName>
    </submittedName>
</protein>
<dbReference type="InterPro" id="IPR029064">
    <property type="entry name" value="Ribosomal_eL30-like_sf"/>
</dbReference>
<evidence type="ECO:0000313" key="5">
    <source>
        <dbReference type="RefSeq" id="XP_005187566.1"/>
    </source>
</evidence>
<gene>
    <name evidence="3" type="primary">101894823</name>
    <name evidence="5 6" type="synonym">LOC101894823</name>
</gene>
<dbReference type="Proteomes" id="UP001652621">
    <property type="component" value="Unplaced"/>
</dbReference>
<dbReference type="PANTHER" id="PTHR13284">
    <property type="entry name" value="GH01354P"/>
    <property type="match status" value="1"/>
</dbReference>
<dbReference type="GO" id="GO:1990904">
    <property type="term" value="C:ribonucleoprotein complex"/>
    <property type="evidence" value="ECO:0007669"/>
    <property type="project" value="TreeGrafter"/>
</dbReference>
<dbReference type="GO" id="GO:0005739">
    <property type="term" value="C:mitochondrion"/>
    <property type="evidence" value="ECO:0007669"/>
    <property type="project" value="TreeGrafter"/>
</dbReference>
<dbReference type="RefSeq" id="XP_005187566.1">
    <property type="nucleotide sequence ID" value="XM_005187509.3"/>
</dbReference>
<feature type="coiled-coil region" evidence="1">
    <location>
        <begin position="101"/>
        <end position="128"/>
    </location>
</feature>
<keyword evidence="1" id="KW-0175">Coiled coil</keyword>
<dbReference type="GO" id="GO:0035368">
    <property type="term" value="F:selenocysteine insertion sequence binding"/>
    <property type="evidence" value="ECO:0007669"/>
    <property type="project" value="InterPro"/>
</dbReference>
<dbReference type="EnsemblMetazoa" id="MDOA005062-RA">
    <property type="protein sequence ID" value="MDOA005062-PA"/>
    <property type="gene ID" value="MDOA005062"/>
</dbReference>
<sequence length="312" mass="36219">MSGKFNLIDHETFESIHQSSNSSPSTRVAKIRNAKYKRLTSNSGFSLLEFVKPKSNVKICKGKPKNSKRIVDVRIRPAFKKRGKQRENGHKKKINRLKKSILRYRQIKREQQIVKEELQNEIETQISNQLQTLTIASGCNKQSEVSGIKNRIHSNRFREYCENCTTPVLEKYTEHLLRELNRFQRRAYAQNQIKAKAHRRFVVGFREVHNFLSVNKVKLVIIATDCERCEGEAGLDETISAIKSICQDQKVPIVFIFQRRQLAYILYKKASISCIGVLDYDGLRDTFQEITAALNDARKQYQLLIENNNIQS</sequence>
<dbReference type="Gene3D" id="3.30.1330.30">
    <property type="match status" value="1"/>
</dbReference>
<dbReference type="KEGG" id="mde:101894823"/>
<dbReference type="eggNOG" id="ENOG502QUP4">
    <property type="taxonomic scope" value="Eukaryota"/>
</dbReference>
<feature type="domain" description="Ribosomal protein eL8/eL30/eS12/Gadd45" evidence="2">
    <location>
        <begin position="194"/>
        <end position="283"/>
    </location>
</feature>
<dbReference type="VEuPathDB" id="VectorBase:MDOA005062"/>
<dbReference type="VEuPathDB" id="VectorBase:MDOMA2_013994"/>
<accession>A0A1I8MHW6</accession>
<evidence type="ECO:0000313" key="6">
    <source>
        <dbReference type="RefSeq" id="XP_019893756.1"/>
    </source>
</evidence>
<organism evidence="3">
    <name type="scientific">Musca domestica</name>
    <name type="common">House fly</name>
    <dbReference type="NCBI Taxonomy" id="7370"/>
    <lineage>
        <taxon>Eukaryota</taxon>
        <taxon>Metazoa</taxon>
        <taxon>Ecdysozoa</taxon>
        <taxon>Arthropoda</taxon>
        <taxon>Hexapoda</taxon>
        <taxon>Insecta</taxon>
        <taxon>Pterygota</taxon>
        <taxon>Neoptera</taxon>
        <taxon>Endopterygota</taxon>
        <taxon>Diptera</taxon>
        <taxon>Brachycera</taxon>
        <taxon>Muscomorpha</taxon>
        <taxon>Muscoidea</taxon>
        <taxon>Muscidae</taxon>
        <taxon>Musca</taxon>
    </lineage>
</organism>
<proteinExistence type="predicted"/>
<dbReference type="STRING" id="7370.A0A1I8MHW6"/>
<dbReference type="RefSeq" id="XP_019893756.1">
    <property type="nucleotide sequence ID" value="XM_020038197.1"/>
</dbReference>
<dbReference type="GO" id="GO:0003730">
    <property type="term" value="F:mRNA 3'-UTR binding"/>
    <property type="evidence" value="ECO:0007669"/>
    <property type="project" value="TreeGrafter"/>
</dbReference>
<evidence type="ECO:0000313" key="4">
    <source>
        <dbReference type="Proteomes" id="UP001652621"/>
    </source>
</evidence>
<dbReference type="InterPro" id="IPR004038">
    <property type="entry name" value="Ribosomal_eL8/eL30/eS12/Gad45"/>
</dbReference>
<evidence type="ECO:0000256" key="1">
    <source>
        <dbReference type="SAM" id="Coils"/>
    </source>
</evidence>
<dbReference type="PANTHER" id="PTHR13284:SF4">
    <property type="entry name" value="C2H2-TYPE DOMAIN-CONTAINING PROTEIN"/>
    <property type="match status" value="1"/>
</dbReference>
<dbReference type="InterPro" id="IPR040051">
    <property type="entry name" value="SECISBP2"/>
</dbReference>